<keyword evidence="4" id="KW-1185">Reference proteome</keyword>
<dbReference type="KEGG" id="dwi:26529162"/>
<feature type="signal peptide" evidence="2">
    <location>
        <begin position="1"/>
        <end position="27"/>
    </location>
</feature>
<dbReference type="EMBL" id="CH963852">
    <property type="protein sequence ID" value="KRF98258.1"/>
    <property type="molecule type" value="Genomic_DNA"/>
</dbReference>
<protein>
    <recommendedName>
        <fullName evidence="5">UPAR/Ly6 domain-containing protein</fullName>
    </recommendedName>
</protein>
<name>A0A0Q9X0I8_DROWI</name>
<feature type="compositionally biased region" description="Low complexity" evidence="1">
    <location>
        <begin position="130"/>
        <end position="162"/>
    </location>
</feature>
<feature type="compositionally biased region" description="Polar residues" evidence="1">
    <location>
        <begin position="105"/>
        <end position="129"/>
    </location>
</feature>
<feature type="chain" id="PRO_5006387317" description="UPAR/Ly6 domain-containing protein" evidence="2">
    <location>
        <begin position="28"/>
        <end position="192"/>
    </location>
</feature>
<dbReference type="InterPro" id="IPR045860">
    <property type="entry name" value="Snake_toxin-like_sf"/>
</dbReference>
<dbReference type="InParanoid" id="A0A0Q9X0I8"/>
<gene>
    <name evidence="3" type="primary">Dwil\GK27160</name>
    <name evidence="3" type="ORF">Dwil_GK27160</name>
</gene>
<evidence type="ECO:0000256" key="1">
    <source>
        <dbReference type="SAM" id="MobiDB-lite"/>
    </source>
</evidence>
<dbReference type="SUPFAM" id="SSF57302">
    <property type="entry name" value="Snake toxin-like"/>
    <property type="match status" value="1"/>
</dbReference>
<accession>A0A0Q9X0I8</accession>
<evidence type="ECO:0000313" key="4">
    <source>
        <dbReference type="Proteomes" id="UP000007798"/>
    </source>
</evidence>
<keyword evidence="2" id="KW-0732">Signal</keyword>
<proteinExistence type="predicted"/>
<evidence type="ECO:0008006" key="5">
    <source>
        <dbReference type="Google" id="ProtNLM"/>
    </source>
</evidence>
<dbReference type="Proteomes" id="UP000007798">
    <property type="component" value="Unassembled WGS sequence"/>
</dbReference>
<evidence type="ECO:0000256" key="2">
    <source>
        <dbReference type="SAM" id="SignalP"/>
    </source>
</evidence>
<feature type="region of interest" description="Disordered" evidence="1">
    <location>
        <begin position="105"/>
        <end position="170"/>
    </location>
</feature>
<reference evidence="3 4" key="1">
    <citation type="journal article" date="2007" name="Nature">
        <title>Evolution of genes and genomes on the Drosophila phylogeny.</title>
        <authorList>
            <consortium name="Drosophila 12 Genomes Consortium"/>
            <person name="Clark A.G."/>
            <person name="Eisen M.B."/>
            <person name="Smith D.R."/>
            <person name="Bergman C.M."/>
            <person name="Oliver B."/>
            <person name="Markow T.A."/>
            <person name="Kaufman T.C."/>
            <person name="Kellis M."/>
            <person name="Gelbart W."/>
            <person name="Iyer V.N."/>
            <person name="Pollard D.A."/>
            <person name="Sackton T.B."/>
            <person name="Larracuente A.M."/>
            <person name="Singh N.D."/>
            <person name="Abad J.P."/>
            <person name="Abt D.N."/>
            <person name="Adryan B."/>
            <person name="Aguade M."/>
            <person name="Akashi H."/>
            <person name="Anderson W.W."/>
            <person name="Aquadro C.F."/>
            <person name="Ardell D.H."/>
            <person name="Arguello R."/>
            <person name="Artieri C.G."/>
            <person name="Barbash D.A."/>
            <person name="Barker D."/>
            <person name="Barsanti P."/>
            <person name="Batterham P."/>
            <person name="Batzoglou S."/>
            <person name="Begun D."/>
            <person name="Bhutkar A."/>
            <person name="Blanco E."/>
            <person name="Bosak S.A."/>
            <person name="Bradley R.K."/>
            <person name="Brand A.D."/>
            <person name="Brent M.R."/>
            <person name="Brooks A.N."/>
            <person name="Brown R.H."/>
            <person name="Butlin R.K."/>
            <person name="Caggese C."/>
            <person name="Calvi B.R."/>
            <person name="Bernardo de Carvalho A."/>
            <person name="Caspi A."/>
            <person name="Castrezana S."/>
            <person name="Celniker S.E."/>
            <person name="Chang J.L."/>
            <person name="Chapple C."/>
            <person name="Chatterji S."/>
            <person name="Chinwalla A."/>
            <person name="Civetta A."/>
            <person name="Clifton S.W."/>
            <person name="Comeron J.M."/>
            <person name="Costello J.C."/>
            <person name="Coyne J.A."/>
            <person name="Daub J."/>
            <person name="David R.G."/>
            <person name="Delcher A.L."/>
            <person name="Delehaunty K."/>
            <person name="Do C.B."/>
            <person name="Ebling H."/>
            <person name="Edwards K."/>
            <person name="Eickbush T."/>
            <person name="Evans J.D."/>
            <person name="Filipski A."/>
            <person name="Findeiss S."/>
            <person name="Freyhult E."/>
            <person name="Fulton L."/>
            <person name="Fulton R."/>
            <person name="Garcia A.C."/>
            <person name="Gardiner A."/>
            <person name="Garfield D.A."/>
            <person name="Garvin B.E."/>
            <person name="Gibson G."/>
            <person name="Gilbert D."/>
            <person name="Gnerre S."/>
            <person name="Godfrey J."/>
            <person name="Good R."/>
            <person name="Gotea V."/>
            <person name="Gravely B."/>
            <person name="Greenberg A.J."/>
            <person name="Griffiths-Jones S."/>
            <person name="Gross S."/>
            <person name="Guigo R."/>
            <person name="Gustafson E.A."/>
            <person name="Haerty W."/>
            <person name="Hahn M.W."/>
            <person name="Halligan D.L."/>
            <person name="Halpern A.L."/>
            <person name="Halter G.M."/>
            <person name="Han M.V."/>
            <person name="Heger A."/>
            <person name="Hillier L."/>
            <person name="Hinrichs A.S."/>
            <person name="Holmes I."/>
            <person name="Hoskins R.A."/>
            <person name="Hubisz M.J."/>
            <person name="Hultmark D."/>
            <person name="Huntley M.A."/>
            <person name="Jaffe D.B."/>
            <person name="Jagadeeshan S."/>
            <person name="Jeck W.R."/>
            <person name="Johnson J."/>
            <person name="Jones C.D."/>
            <person name="Jordan W.C."/>
            <person name="Karpen G.H."/>
            <person name="Kataoka E."/>
            <person name="Keightley P.D."/>
            <person name="Kheradpour P."/>
            <person name="Kirkness E.F."/>
            <person name="Koerich L.B."/>
            <person name="Kristiansen K."/>
            <person name="Kudrna D."/>
            <person name="Kulathinal R.J."/>
            <person name="Kumar S."/>
            <person name="Kwok R."/>
            <person name="Lander E."/>
            <person name="Langley C.H."/>
            <person name="Lapoint R."/>
            <person name="Lazzaro B.P."/>
            <person name="Lee S.J."/>
            <person name="Levesque L."/>
            <person name="Li R."/>
            <person name="Lin C.F."/>
            <person name="Lin M.F."/>
            <person name="Lindblad-Toh K."/>
            <person name="Llopart A."/>
            <person name="Long M."/>
            <person name="Low L."/>
            <person name="Lozovsky E."/>
            <person name="Lu J."/>
            <person name="Luo M."/>
            <person name="Machado C.A."/>
            <person name="Makalowski W."/>
            <person name="Marzo M."/>
            <person name="Matsuda M."/>
            <person name="Matzkin L."/>
            <person name="McAllister B."/>
            <person name="McBride C.S."/>
            <person name="McKernan B."/>
            <person name="McKernan K."/>
            <person name="Mendez-Lago M."/>
            <person name="Minx P."/>
            <person name="Mollenhauer M.U."/>
            <person name="Montooth K."/>
            <person name="Mount S.M."/>
            <person name="Mu X."/>
            <person name="Myers E."/>
            <person name="Negre B."/>
            <person name="Newfeld S."/>
            <person name="Nielsen R."/>
            <person name="Noor M.A."/>
            <person name="O'Grady P."/>
            <person name="Pachter L."/>
            <person name="Papaceit M."/>
            <person name="Parisi M.J."/>
            <person name="Parisi M."/>
            <person name="Parts L."/>
            <person name="Pedersen J.S."/>
            <person name="Pesole G."/>
            <person name="Phillippy A.M."/>
            <person name="Ponting C.P."/>
            <person name="Pop M."/>
            <person name="Porcelli D."/>
            <person name="Powell J.R."/>
            <person name="Prohaska S."/>
            <person name="Pruitt K."/>
            <person name="Puig M."/>
            <person name="Quesneville H."/>
            <person name="Ram K.R."/>
            <person name="Rand D."/>
            <person name="Rasmussen M.D."/>
            <person name="Reed L.K."/>
            <person name="Reenan R."/>
            <person name="Reily A."/>
            <person name="Remington K.A."/>
            <person name="Rieger T.T."/>
            <person name="Ritchie M.G."/>
            <person name="Robin C."/>
            <person name="Rogers Y.H."/>
            <person name="Rohde C."/>
            <person name="Rozas J."/>
            <person name="Rubenfield M.J."/>
            <person name="Ruiz A."/>
            <person name="Russo S."/>
            <person name="Salzberg S.L."/>
            <person name="Sanchez-Gracia A."/>
            <person name="Saranga D.J."/>
            <person name="Sato H."/>
            <person name="Schaeffer S.W."/>
            <person name="Schatz M.C."/>
            <person name="Schlenke T."/>
            <person name="Schwartz R."/>
            <person name="Segarra C."/>
            <person name="Singh R.S."/>
            <person name="Sirot L."/>
            <person name="Sirota M."/>
            <person name="Sisneros N.B."/>
            <person name="Smith C.D."/>
            <person name="Smith T.F."/>
            <person name="Spieth J."/>
            <person name="Stage D.E."/>
            <person name="Stark A."/>
            <person name="Stephan W."/>
            <person name="Strausberg R.L."/>
            <person name="Strempel S."/>
            <person name="Sturgill D."/>
            <person name="Sutton G."/>
            <person name="Sutton G.G."/>
            <person name="Tao W."/>
            <person name="Teichmann S."/>
            <person name="Tobari Y.N."/>
            <person name="Tomimura Y."/>
            <person name="Tsolas J.M."/>
            <person name="Valente V.L."/>
            <person name="Venter E."/>
            <person name="Venter J.C."/>
            <person name="Vicario S."/>
            <person name="Vieira F.G."/>
            <person name="Vilella A.J."/>
            <person name="Villasante A."/>
            <person name="Walenz B."/>
            <person name="Wang J."/>
            <person name="Wasserman M."/>
            <person name="Watts T."/>
            <person name="Wilson D."/>
            <person name="Wilson R.K."/>
            <person name="Wing R.A."/>
            <person name="Wolfner M.F."/>
            <person name="Wong A."/>
            <person name="Wong G.K."/>
            <person name="Wu C.I."/>
            <person name="Wu G."/>
            <person name="Yamamoto D."/>
            <person name="Yang H.P."/>
            <person name="Yang S.P."/>
            <person name="Yorke J.A."/>
            <person name="Yoshida K."/>
            <person name="Zdobnov E."/>
            <person name="Zhang P."/>
            <person name="Zhang Y."/>
            <person name="Zimin A.V."/>
            <person name="Baldwin J."/>
            <person name="Abdouelleil A."/>
            <person name="Abdulkadir J."/>
            <person name="Abebe A."/>
            <person name="Abera B."/>
            <person name="Abreu J."/>
            <person name="Acer S.C."/>
            <person name="Aftuck L."/>
            <person name="Alexander A."/>
            <person name="An P."/>
            <person name="Anderson E."/>
            <person name="Anderson S."/>
            <person name="Arachi H."/>
            <person name="Azer M."/>
            <person name="Bachantsang P."/>
            <person name="Barry A."/>
            <person name="Bayul T."/>
            <person name="Berlin A."/>
            <person name="Bessette D."/>
            <person name="Bloom T."/>
            <person name="Blye J."/>
            <person name="Boguslavskiy L."/>
            <person name="Bonnet C."/>
            <person name="Boukhgalter B."/>
            <person name="Bourzgui I."/>
            <person name="Brown A."/>
            <person name="Cahill P."/>
            <person name="Channer S."/>
            <person name="Cheshatsang Y."/>
            <person name="Chuda L."/>
            <person name="Citroen M."/>
            <person name="Collymore A."/>
            <person name="Cooke P."/>
            <person name="Costello M."/>
            <person name="D'Aco K."/>
            <person name="Daza R."/>
            <person name="De Haan G."/>
            <person name="DeGray S."/>
            <person name="DeMaso C."/>
            <person name="Dhargay N."/>
            <person name="Dooley K."/>
            <person name="Dooley E."/>
            <person name="Doricent M."/>
            <person name="Dorje P."/>
            <person name="Dorjee K."/>
            <person name="Dupes A."/>
            <person name="Elong R."/>
            <person name="Falk J."/>
            <person name="Farina A."/>
            <person name="Faro S."/>
            <person name="Ferguson D."/>
            <person name="Fisher S."/>
            <person name="Foley C.D."/>
            <person name="Franke A."/>
            <person name="Friedrich D."/>
            <person name="Gadbois L."/>
            <person name="Gearin G."/>
            <person name="Gearin C.R."/>
            <person name="Giannoukos G."/>
            <person name="Goode T."/>
            <person name="Graham J."/>
            <person name="Grandbois E."/>
            <person name="Grewal S."/>
            <person name="Gyaltsen K."/>
            <person name="Hafez N."/>
            <person name="Hagos B."/>
            <person name="Hall J."/>
            <person name="Henson C."/>
            <person name="Hollinger A."/>
            <person name="Honan T."/>
            <person name="Huard M.D."/>
            <person name="Hughes L."/>
            <person name="Hurhula B."/>
            <person name="Husby M.E."/>
            <person name="Kamat A."/>
            <person name="Kanga B."/>
            <person name="Kashin S."/>
            <person name="Khazanovich D."/>
            <person name="Kisner P."/>
            <person name="Lance K."/>
            <person name="Lara M."/>
            <person name="Lee W."/>
            <person name="Lennon N."/>
            <person name="Letendre F."/>
            <person name="LeVine R."/>
            <person name="Lipovsky A."/>
            <person name="Liu X."/>
            <person name="Liu J."/>
            <person name="Liu S."/>
            <person name="Lokyitsang T."/>
            <person name="Lokyitsang Y."/>
            <person name="Lubonja R."/>
            <person name="Lui A."/>
            <person name="MacDonald P."/>
            <person name="Magnisalis V."/>
            <person name="Maru K."/>
            <person name="Matthews C."/>
            <person name="McCusker W."/>
            <person name="McDonough S."/>
            <person name="Mehta T."/>
            <person name="Meldrim J."/>
            <person name="Meneus L."/>
            <person name="Mihai O."/>
            <person name="Mihalev A."/>
            <person name="Mihova T."/>
            <person name="Mittelman R."/>
            <person name="Mlenga V."/>
            <person name="Montmayeur A."/>
            <person name="Mulrain L."/>
            <person name="Navidi A."/>
            <person name="Naylor J."/>
            <person name="Negash T."/>
            <person name="Nguyen T."/>
            <person name="Nguyen N."/>
            <person name="Nicol R."/>
            <person name="Norbu C."/>
            <person name="Norbu N."/>
            <person name="Novod N."/>
            <person name="O'Neill B."/>
            <person name="Osman S."/>
            <person name="Markiewicz E."/>
            <person name="Oyono O.L."/>
            <person name="Patti C."/>
            <person name="Phunkhang P."/>
            <person name="Pierre F."/>
            <person name="Priest M."/>
            <person name="Raghuraman S."/>
            <person name="Rege F."/>
            <person name="Reyes R."/>
            <person name="Rise C."/>
            <person name="Rogov P."/>
            <person name="Ross K."/>
            <person name="Ryan E."/>
            <person name="Settipalli S."/>
            <person name="Shea T."/>
            <person name="Sherpa N."/>
            <person name="Shi L."/>
            <person name="Shih D."/>
            <person name="Sparrow T."/>
            <person name="Spaulding J."/>
            <person name="Stalker J."/>
            <person name="Stange-Thomann N."/>
            <person name="Stavropoulos S."/>
            <person name="Stone C."/>
            <person name="Strader C."/>
            <person name="Tesfaye S."/>
            <person name="Thomson T."/>
            <person name="Thoulutsang Y."/>
            <person name="Thoulutsang D."/>
            <person name="Topham K."/>
            <person name="Topping I."/>
            <person name="Tsamla T."/>
            <person name="Vassiliev H."/>
            <person name="Vo A."/>
            <person name="Wangchuk T."/>
            <person name="Wangdi T."/>
            <person name="Weiand M."/>
            <person name="Wilkinson J."/>
            <person name="Wilson A."/>
            <person name="Yadav S."/>
            <person name="Young G."/>
            <person name="Yu Q."/>
            <person name="Zembek L."/>
            <person name="Zhong D."/>
            <person name="Zimmer A."/>
            <person name="Zwirko Z."/>
            <person name="Jaffe D.B."/>
            <person name="Alvarez P."/>
            <person name="Brockman W."/>
            <person name="Butler J."/>
            <person name="Chin C."/>
            <person name="Gnerre S."/>
            <person name="Grabherr M."/>
            <person name="Kleber M."/>
            <person name="Mauceli E."/>
            <person name="MacCallum I."/>
        </authorList>
    </citation>
    <scope>NUCLEOTIDE SEQUENCE [LARGE SCALE GENOMIC DNA]</scope>
    <source>
        <strain evidence="4">Tucson 14030-0811.24</strain>
    </source>
</reference>
<organism evidence="3 4">
    <name type="scientific">Drosophila willistoni</name>
    <name type="common">Fruit fly</name>
    <dbReference type="NCBI Taxonomy" id="7260"/>
    <lineage>
        <taxon>Eukaryota</taxon>
        <taxon>Metazoa</taxon>
        <taxon>Ecdysozoa</taxon>
        <taxon>Arthropoda</taxon>
        <taxon>Hexapoda</taxon>
        <taxon>Insecta</taxon>
        <taxon>Pterygota</taxon>
        <taxon>Neoptera</taxon>
        <taxon>Endopterygota</taxon>
        <taxon>Diptera</taxon>
        <taxon>Brachycera</taxon>
        <taxon>Muscomorpha</taxon>
        <taxon>Ephydroidea</taxon>
        <taxon>Drosophilidae</taxon>
        <taxon>Drosophila</taxon>
        <taxon>Sophophora</taxon>
    </lineage>
</organism>
<evidence type="ECO:0000313" key="3">
    <source>
        <dbReference type="EMBL" id="KRF98258.1"/>
    </source>
</evidence>
<sequence length="192" mass="19853">MALLNSKYLSVLGTFLLFCIPFQGVDGLNCYSCSSLENCYTSRSQIACKASEKNCEIKFDATDAIISMNCAETCDEAATCCTGDLCNKYLNYNGINIIAVATDSSANTASPNSGSTQKDSGTVSDSGADTNTTTTEHTTVSSSNTEKNSTDSGSSTGNDTTTAKPSSNGGNLVTSAMSAMALGIAFSLLSVY</sequence>
<dbReference type="AlphaFoldDB" id="A0A0Q9X0I8"/>